<sequence>MLQYLDSLLKLYGLFNFYQLWIAKYMEKANIDRYVSGQLIKCLLGLGLSTLYFAWIRNEDFMGKDISDKNFFARVHHVHDPFFNNFFGLKSTPRMLPEVGMTWMDWFNCATLGYFGLWLKGHFVSMFSFPFLFSFIPFEMYLLYDLISTGMHWHVNGVIYYSLWALVLYHTWYRVRYPTRKDSARPVGIPLFLLISACSVVFLIDFWFEIGLINRFIGSGALEKRLNQQHAQDQHEFHPFMTQPSQDGQEKFRKMANFLREENYWQHQSKGSRLFNMPASSHRFVEVSDSDDDDEPPGLEDVSDISVE</sequence>
<evidence type="ECO:0000256" key="2">
    <source>
        <dbReference type="SAM" id="Phobius"/>
    </source>
</evidence>
<feature type="compositionally biased region" description="Acidic residues" evidence="1">
    <location>
        <begin position="288"/>
        <end position="308"/>
    </location>
</feature>
<dbReference type="EMBL" id="PYSW02000001">
    <property type="protein sequence ID" value="KAG2393811.1"/>
    <property type="molecule type" value="Genomic_DNA"/>
</dbReference>
<feature type="transmembrane region" description="Helical" evidence="2">
    <location>
        <begin position="158"/>
        <end position="175"/>
    </location>
</feature>
<evidence type="ECO:0000313" key="3">
    <source>
        <dbReference type="EMBL" id="KAG2393811.1"/>
    </source>
</evidence>
<gene>
    <name evidence="3" type="ORF">C9374_003575</name>
</gene>
<dbReference type="AlphaFoldDB" id="A0AA88H502"/>
<keyword evidence="2" id="KW-0472">Membrane</keyword>
<keyword evidence="2" id="KW-0812">Transmembrane</keyword>
<evidence type="ECO:0000256" key="1">
    <source>
        <dbReference type="SAM" id="MobiDB-lite"/>
    </source>
</evidence>
<organism evidence="3 4">
    <name type="scientific">Naegleria lovaniensis</name>
    <name type="common">Amoeba</name>
    <dbReference type="NCBI Taxonomy" id="51637"/>
    <lineage>
        <taxon>Eukaryota</taxon>
        <taxon>Discoba</taxon>
        <taxon>Heterolobosea</taxon>
        <taxon>Tetramitia</taxon>
        <taxon>Eutetramitia</taxon>
        <taxon>Vahlkampfiidae</taxon>
        <taxon>Naegleria</taxon>
    </lineage>
</organism>
<keyword evidence="2" id="KW-1133">Transmembrane helix</keyword>
<protein>
    <submittedName>
        <fullName evidence="3">Uncharacterized protein</fullName>
    </submittedName>
</protein>
<reference evidence="3 4" key="1">
    <citation type="journal article" date="2018" name="BMC Genomics">
        <title>The genome of Naegleria lovaniensis, the basis for a comparative approach to unravel pathogenicity factors of the human pathogenic amoeba N. fowleri.</title>
        <authorList>
            <person name="Liechti N."/>
            <person name="Schurch N."/>
            <person name="Bruggmann R."/>
            <person name="Wittwer M."/>
        </authorList>
    </citation>
    <scope>NUCLEOTIDE SEQUENCE [LARGE SCALE GENOMIC DNA]</scope>
    <source>
        <strain evidence="3 4">ATCC 30569</strain>
    </source>
</reference>
<dbReference type="Proteomes" id="UP000816034">
    <property type="component" value="Unassembled WGS sequence"/>
</dbReference>
<proteinExistence type="predicted"/>
<feature type="region of interest" description="Disordered" evidence="1">
    <location>
        <begin position="285"/>
        <end position="308"/>
    </location>
</feature>
<feature type="transmembrane region" description="Helical" evidence="2">
    <location>
        <begin position="187"/>
        <end position="208"/>
    </location>
</feature>
<keyword evidence="4" id="KW-1185">Reference proteome</keyword>
<feature type="transmembrane region" description="Helical" evidence="2">
    <location>
        <begin position="117"/>
        <end position="138"/>
    </location>
</feature>
<name>A0AA88H502_NAELO</name>
<feature type="transmembrane region" description="Helical" evidence="2">
    <location>
        <begin position="34"/>
        <end position="55"/>
    </location>
</feature>
<comment type="caution">
    <text evidence="3">The sequence shown here is derived from an EMBL/GenBank/DDBJ whole genome shotgun (WGS) entry which is preliminary data.</text>
</comment>
<dbReference type="RefSeq" id="XP_044555705.1">
    <property type="nucleotide sequence ID" value="XM_044693118.1"/>
</dbReference>
<accession>A0AA88H502</accession>
<evidence type="ECO:0000313" key="4">
    <source>
        <dbReference type="Proteomes" id="UP000816034"/>
    </source>
</evidence>
<dbReference type="GeneID" id="68096030"/>